<keyword evidence="2" id="KW-1185">Reference proteome</keyword>
<evidence type="ECO:0008006" key="3">
    <source>
        <dbReference type="Google" id="ProtNLM"/>
    </source>
</evidence>
<accession>A0AAQ3MEL7</accession>
<sequence length="205" mass="23249">MYGLSLISRFMSCPTESHWVAAKRILRYLKGTTELGIFYKKGGNTNVLAYSDSDFAGDLDDRRSTSGSVFLLGFGAVSWSSKKQPIVTLSTTEVEYIAAASCACQCVWIKRILEKLGLKEQNNMLILCDNNSTIQLPKNIVFYGKNKHIDIRFHFLRDLVKDGVVRMSYCKSQIQIADIMTKPLKLDQFLKLRSMLDMIEISKLN</sequence>
<organism evidence="1 2">
    <name type="scientific">Vigna mungo</name>
    <name type="common">Black gram</name>
    <name type="synonym">Phaseolus mungo</name>
    <dbReference type="NCBI Taxonomy" id="3915"/>
    <lineage>
        <taxon>Eukaryota</taxon>
        <taxon>Viridiplantae</taxon>
        <taxon>Streptophyta</taxon>
        <taxon>Embryophyta</taxon>
        <taxon>Tracheophyta</taxon>
        <taxon>Spermatophyta</taxon>
        <taxon>Magnoliopsida</taxon>
        <taxon>eudicotyledons</taxon>
        <taxon>Gunneridae</taxon>
        <taxon>Pentapetalae</taxon>
        <taxon>rosids</taxon>
        <taxon>fabids</taxon>
        <taxon>Fabales</taxon>
        <taxon>Fabaceae</taxon>
        <taxon>Papilionoideae</taxon>
        <taxon>50 kb inversion clade</taxon>
        <taxon>NPAAA clade</taxon>
        <taxon>indigoferoid/millettioid clade</taxon>
        <taxon>Phaseoleae</taxon>
        <taxon>Vigna</taxon>
    </lineage>
</organism>
<evidence type="ECO:0000313" key="2">
    <source>
        <dbReference type="Proteomes" id="UP001374535"/>
    </source>
</evidence>
<protein>
    <recommendedName>
        <fullName evidence="3">Retrovirus-related Pol polyprotein from transposon TNT 1-94</fullName>
    </recommendedName>
</protein>
<dbReference type="EMBL" id="CP144690">
    <property type="protein sequence ID" value="WVY89510.1"/>
    <property type="molecule type" value="Genomic_DNA"/>
</dbReference>
<name>A0AAQ3MEL7_VIGMU</name>
<reference evidence="1 2" key="1">
    <citation type="journal article" date="2023" name="Life. Sci Alliance">
        <title>Evolutionary insights into 3D genome organization and epigenetic landscape of Vigna mungo.</title>
        <authorList>
            <person name="Junaid A."/>
            <person name="Singh B."/>
            <person name="Bhatia S."/>
        </authorList>
    </citation>
    <scope>NUCLEOTIDE SEQUENCE [LARGE SCALE GENOMIC DNA]</scope>
    <source>
        <strain evidence="1">Urdbean</strain>
    </source>
</reference>
<dbReference type="PANTHER" id="PTHR11439">
    <property type="entry name" value="GAG-POL-RELATED RETROTRANSPOSON"/>
    <property type="match status" value="1"/>
</dbReference>
<evidence type="ECO:0000313" key="1">
    <source>
        <dbReference type="EMBL" id="WVY89510.1"/>
    </source>
</evidence>
<dbReference type="PANTHER" id="PTHR11439:SF517">
    <property type="entry name" value="CYSTEINE-RICH RLK (RECEPTOR-LIKE PROTEIN KINASE) 8"/>
    <property type="match status" value="1"/>
</dbReference>
<gene>
    <name evidence="1" type="ORF">V8G54_035024</name>
</gene>
<dbReference type="CDD" id="cd09272">
    <property type="entry name" value="RNase_HI_RT_Ty1"/>
    <property type="match status" value="1"/>
</dbReference>
<dbReference type="AlphaFoldDB" id="A0AAQ3MEL7"/>
<dbReference type="Proteomes" id="UP001374535">
    <property type="component" value="Chromosome 11"/>
</dbReference>
<proteinExistence type="predicted"/>